<keyword evidence="1" id="KW-1133">Transmembrane helix</keyword>
<dbReference type="Proteomes" id="UP000549617">
    <property type="component" value="Unassembled WGS sequence"/>
</dbReference>
<keyword evidence="3" id="KW-1185">Reference proteome</keyword>
<keyword evidence="1" id="KW-0812">Transmembrane</keyword>
<dbReference type="RefSeq" id="WP_184014560.1">
    <property type="nucleotide sequence ID" value="NZ_JACIJC010000001.1"/>
</dbReference>
<reference evidence="2 3" key="1">
    <citation type="submission" date="2020-08" db="EMBL/GenBank/DDBJ databases">
        <title>Genomic Encyclopedia of Type Strains, Phase IV (KMG-IV): sequencing the most valuable type-strain genomes for metagenomic binning, comparative biology and taxonomic classification.</title>
        <authorList>
            <person name="Goeker M."/>
        </authorList>
    </citation>
    <scope>NUCLEOTIDE SEQUENCE [LARGE SCALE GENOMIC DNA]</scope>
    <source>
        <strain evidence="2 3">DSM 25079</strain>
    </source>
</reference>
<comment type="caution">
    <text evidence="2">The sequence shown here is derived from an EMBL/GenBank/DDBJ whole genome shotgun (WGS) entry which is preliminary data.</text>
</comment>
<accession>A0A7W9AEQ1</accession>
<protein>
    <submittedName>
        <fullName evidence="2">Uncharacterized protein</fullName>
    </submittedName>
</protein>
<sequence>MKHDRIQADIWAKEDRADAAARQRLDRAMMLLSIAIVLYWGGQIIRWAVSA</sequence>
<keyword evidence="1" id="KW-0472">Membrane</keyword>
<evidence type="ECO:0000313" key="3">
    <source>
        <dbReference type="Proteomes" id="UP000549617"/>
    </source>
</evidence>
<evidence type="ECO:0000256" key="1">
    <source>
        <dbReference type="SAM" id="Phobius"/>
    </source>
</evidence>
<evidence type="ECO:0000313" key="2">
    <source>
        <dbReference type="EMBL" id="MBB5684325.1"/>
    </source>
</evidence>
<dbReference type="EMBL" id="JACIJC010000001">
    <property type="protein sequence ID" value="MBB5684325.1"/>
    <property type="molecule type" value="Genomic_DNA"/>
</dbReference>
<feature type="transmembrane region" description="Helical" evidence="1">
    <location>
        <begin position="28"/>
        <end position="49"/>
    </location>
</feature>
<dbReference type="AlphaFoldDB" id="A0A7W9AEQ1"/>
<organism evidence="2 3">
    <name type="scientific">Sphingobium boeckii</name>
    <dbReference type="NCBI Taxonomy" id="1082345"/>
    <lineage>
        <taxon>Bacteria</taxon>
        <taxon>Pseudomonadati</taxon>
        <taxon>Pseudomonadota</taxon>
        <taxon>Alphaproteobacteria</taxon>
        <taxon>Sphingomonadales</taxon>
        <taxon>Sphingomonadaceae</taxon>
        <taxon>Sphingobium</taxon>
    </lineage>
</organism>
<gene>
    <name evidence="2" type="ORF">FHS49_000316</name>
</gene>
<name>A0A7W9AEQ1_9SPHN</name>
<proteinExistence type="predicted"/>